<dbReference type="EMBL" id="JAYMYQ010000001">
    <property type="protein sequence ID" value="KAK7358406.1"/>
    <property type="molecule type" value="Genomic_DNA"/>
</dbReference>
<organism evidence="1 2">
    <name type="scientific">Canavalia gladiata</name>
    <name type="common">Sword bean</name>
    <name type="synonym">Dolichos gladiatus</name>
    <dbReference type="NCBI Taxonomy" id="3824"/>
    <lineage>
        <taxon>Eukaryota</taxon>
        <taxon>Viridiplantae</taxon>
        <taxon>Streptophyta</taxon>
        <taxon>Embryophyta</taxon>
        <taxon>Tracheophyta</taxon>
        <taxon>Spermatophyta</taxon>
        <taxon>Magnoliopsida</taxon>
        <taxon>eudicotyledons</taxon>
        <taxon>Gunneridae</taxon>
        <taxon>Pentapetalae</taxon>
        <taxon>rosids</taxon>
        <taxon>fabids</taxon>
        <taxon>Fabales</taxon>
        <taxon>Fabaceae</taxon>
        <taxon>Papilionoideae</taxon>
        <taxon>50 kb inversion clade</taxon>
        <taxon>NPAAA clade</taxon>
        <taxon>indigoferoid/millettioid clade</taxon>
        <taxon>Phaseoleae</taxon>
        <taxon>Canavalia</taxon>
    </lineage>
</organism>
<gene>
    <name evidence="1" type="ORF">VNO77_00333</name>
</gene>
<dbReference type="Proteomes" id="UP001367508">
    <property type="component" value="Unassembled WGS sequence"/>
</dbReference>
<evidence type="ECO:0000313" key="1">
    <source>
        <dbReference type="EMBL" id="KAK7358406.1"/>
    </source>
</evidence>
<dbReference type="AlphaFoldDB" id="A0AAN9MQY1"/>
<comment type="caution">
    <text evidence="1">The sequence shown here is derived from an EMBL/GenBank/DDBJ whole genome shotgun (WGS) entry which is preliminary data.</text>
</comment>
<name>A0AAN9MQY1_CANGL</name>
<evidence type="ECO:0000313" key="2">
    <source>
        <dbReference type="Proteomes" id="UP001367508"/>
    </source>
</evidence>
<keyword evidence="2" id="KW-1185">Reference proteome</keyword>
<accession>A0AAN9MQY1</accession>
<proteinExistence type="predicted"/>
<protein>
    <submittedName>
        <fullName evidence="1">Uncharacterized protein</fullName>
    </submittedName>
</protein>
<reference evidence="1 2" key="1">
    <citation type="submission" date="2024-01" db="EMBL/GenBank/DDBJ databases">
        <title>The genomes of 5 underutilized Papilionoideae crops provide insights into root nodulation and disease resistanc.</title>
        <authorList>
            <person name="Jiang F."/>
        </authorList>
    </citation>
    <scope>NUCLEOTIDE SEQUENCE [LARGE SCALE GENOMIC DNA]</scope>
    <source>
        <strain evidence="1">LVBAO_FW01</strain>
        <tissue evidence="1">Leaves</tissue>
    </source>
</reference>
<sequence>MIMVLNSPGLLQISKNRIPSLIPHYHLLCWGIRNEFQTYIMAAKTNHKLGLAWNLPLQCSAKRLTGHKARIASMPTTRPSVTTAAVFYLGQNLFLGGKLCPKGGTEDVQIRPNSLSSAYVLD</sequence>